<keyword evidence="6" id="KW-0547">Nucleotide-binding</keyword>
<dbReference type="EC" id="6.1.1.12" evidence="3"/>
<evidence type="ECO:0000256" key="7">
    <source>
        <dbReference type="ARBA" id="ARBA00022840"/>
    </source>
</evidence>
<dbReference type="EMBL" id="KK365136">
    <property type="protein sequence ID" value="KCZ81825.1"/>
    <property type="molecule type" value="Genomic_DNA"/>
</dbReference>
<dbReference type="InterPro" id="IPR002312">
    <property type="entry name" value="Asp/Asn-tRNA-synth_IIb"/>
</dbReference>
<sequence length="130" mass="14982">QEKELGRIVKQRRGVDLFIITNYPTQVRAFYTKSCEDDPTFSKSYDFILRGEEILSGAQRIHDYNELYKSVERVGINPASLEGYLNAFRTGVPIHGGCGIGLERIVKSYFGFDNIKYFSMFPREPNLLYP</sequence>
<keyword evidence="9" id="KW-0030">Aminoacyl-tRNA synthetase</keyword>
<dbReference type="Proteomes" id="UP000030655">
    <property type="component" value="Unassembled WGS sequence"/>
</dbReference>
<keyword evidence="4" id="KW-0963">Cytoplasm</keyword>
<evidence type="ECO:0000256" key="1">
    <source>
        <dbReference type="ARBA" id="ARBA00004496"/>
    </source>
</evidence>
<comment type="catalytic activity">
    <reaction evidence="10">
        <text>tRNA(Asp) + L-aspartate + ATP = L-aspartyl-tRNA(Asp) + AMP + diphosphate</text>
        <dbReference type="Rhea" id="RHEA:19649"/>
        <dbReference type="Rhea" id="RHEA-COMP:9660"/>
        <dbReference type="Rhea" id="RHEA-COMP:9678"/>
        <dbReference type="ChEBI" id="CHEBI:29991"/>
        <dbReference type="ChEBI" id="CHEBI:30616"/>
        <dbReference type="ChEBI" id="CHEBI:33019"/>
        <dbReference type="ChEBI" id="CHEBI:78442"/>
        <dbReference type="ChEBI" id="CHEBI:78516"/>
        <dbReference type="ChEBI" id="CHEBI:456215"/>
        <dbReference type="EC" id="6.1.1.12"/>
    </reaction>
</comment>
<dbReference type="Pfam" id="PF00152">
    <property type="entry name" value="tRNA-synt_2"/>
    <property type="match status" value="1"/>
</dbReference>
<dbReference type="HOGENOM" id="CLU_004553_2_4_1"/>
<evidence type="ECO:0000313" key="13">
    <source>
        <dbReference type="Proteomes" id="UP000030655"/>
    </source>
</evidence>
<evidence type="ECO:0000256" key="4">
    <source>
        <dbReference type="ARBA" id="ARBA00022490"/>
    </source>
</evidence>
<dbReference type="PANTHER" id="PTHR43450:SF1">
    <property type="entry name" value="ASPARTATE--TRNA LIGASE, CYTOPLASMIC"/>
    <property type="match status" value="1"/>
</dbReference>
<dbReference type="GO" id="GO:0006422">
    <property type="term" value="P:aspartyl-tRNA aminoacylation"/>
    <property type="evidence" value="ECO:0007669"/>
    <property type="project" value="InterPro"/>
</dbReference>
<dbReference type="AlphaFoldDB" id="A0A059F3N5"/>
<gene>
    <name evidence="12" type="ORF">H312_00724</name>
</gene>
<dbReference type="GO" id="GO:0005524">
    <property type="term" value="F:ATP binding"/>
    <property type="evidence" value="ECO:0007669"/>
    <property type="project" value="UniProtKB-KW"/>
</dbReference>
<evidence type="ECO:0000256" key="3">
    <source>
        <dbReference type="ARBA" id="ARBA00012841"/>
    </source>
</evidence>
<dbReference type="PANTHER" id="PTHR43450">
    <property type="entry name" value="ASPARTYL-TRNA SYNTHETASE"/>
    <property type="match status" value="1"/>
</dbReference>
<dbReference type="GO" id="GO:0004815">
    <property type="term" value="F:aspartate-tRNA ligase activity"/>
    <property type="evidence" value="ECO:0007669"/>
    <property type="project" value="UniProtKB-EC"/>
</dbReference>
<feature type="domain" description="Aminoacyl-tRNA synthetase class II (D/K/N)" evidence="11">
    <location>
        <begin position="4"/>
        <end position="124"/>
    </location>
</feature>
<keyword evidence="5" id="KW-0436">Ligase</keyword>
<keyword evidence="13" id="KW-1185">Reference proteome</keyword>
<dbReference type="SUPFAM" id="SSF55681">
    <property type="entry name" value="Class II aaRS and biotin synthetases"/>
    <property type="match status" value="1"/>
</dbReference>
<name>A0A059F3N5_9MICR</name>
<organism evidence="12 13">
    <name type="scientific">Anncaliia algerae PRA339</name>
    <dbReference type="NCBI Taxonomy" id="1288291"/>
    <lineage>
        <taxon>Eukaryota</taxon>
        <taxon>Fungi</taxon>
        <taxon>Fungi incertae sedis</taxon>
        <taxon>Microsporidia</taxon>
        <taxon>Tubulinosematoidea</taxon>
        <taxon>Tubulinosematidae</taxon>
        <taxon>Anncaliia</taxon>
    </lineage>
</organism>
<evidence type="ECO:0000313" key="12">
    <source>
        <dbReference type="EMBL" id="KCZ81825.1"/>
    </source>
</evidence>
<dbReference type="PRINTS" id="PR01042">
    <property type="entry name" value="TRNASYNTHASP"/>
</dbReference>
<keyword evidence="8" id="KW-0648">Protein biosynthesis</keyword>
<accession>A0A059F3N5</accession>
<dbReference type="Gene3D" id="3.30.930.10">
    <property type="entry name" value="Bira Bifunctional Protein, Domain 2"/>
    <property type="match status" value="1"/>
</dbReference>
<feature type="non-terminal residue" evidence="12">
    <location>
        <position position="1"/>
    </location>
</feature>
<comment type="subcellular location">
    <subcellularLocation>
        <location evidence="1">Cytoplasm</location>
    </subcellularLocation>
</comment>
<evidence type="ECO:0000256" key="6">
    <source>
        <dbReference type="ARBA" id="ARBA00022741"/>
    </source>
</evidence>
<comment type="similarity">
    <text evidence="2">Belongs to the class-II aminoacyl-tRNA synthetase family. Type 2 subfamily.</text>
</comment>
<dbReference type="GO" id="GO:0005829">
    <property type="term" value="C:cytosol"/>
    <property type="evidence" value="ECO:0007669"/>
    <property type="project" value="TreeGrafter"/>
</dbReference>
<reference evidence="13" key="1">
    <citation type="submission" date="2013-02" db="EMBL/GenBank/DDBJ databases">
        <authorList>
            <consortium name="The Broad Institute Genome Sequencing Platform"/>
            <person name="Cuomo C."/>
            <person name="Becnel J."/>
            <person name="Sanscrainte N."/>
            <person name="Walker B."/>
            <person name="Young S.K."/>
            <person name="Zeng Q."/>
            <person name="Gargeya S."/>
            <person name="Fitzgerald M."/>
            <person name="Haas B."/>
            <person name="Abouelleil A."/>
            <person name="Alvarado L."/>
            <person name="Arachchi H.M."/>
            <person name="Berlin A.M."/>
            <person name="Chapman S.B."/>
            <person name="Dewar J."/>
            <person name="Goldberg J."/>
            <person name="Griggs A."/>
            <person name="Gujja S."/>
            <person name="Hansen M."/>
            <person name="Howarth C."/>
            <person name="Imamovic A."/>
            <person name="Larimer J."/>
            <person name="McCowan C."/>
            <person name="Murphy C."/>
            <person name="Neiman D."/>
            <person name="Pearson M."/>
            <person name="Priest M."/>
            <person name="Roberts A."/>
            <person name="Saif S."/>
            <person name="Shea T."/>
            <person name="Sisk P."/>
            <person name="Sykes S."/>
            <person name="Wortman J."/>
            <person name="Nusbaum C."/>
            <person name="Birren B."/>
        </authorList>
    </citation>
    <scope>NUCLEOTIDE SEQUENCE [LARGE SCALE GENOMIC DNA]</scope>
    <source>
        <strain evidence="13">PRA339</strain>
    </source>
</reference>
<proteinExistence type="inferred from homology"/>
<dbReference type="VEuPathDB" id="MicrosporidiaDB:H312_00724"/>
<dbReference type="OrthoDB" id="372395at2759"/>
<dbReference type="STRING" id="1288291.A0A059F3N5"/>
<evidence type="ECO:0000259" key="11">
    <source>
        <dbReference type="Pfam" id="PF00152"/>
    </source>
</evidence>
<reference evidence="12 13" key="2">
    <citation type="submission" date="2014-03" db="EMBL/GenBank/DDBJ databases">
        <title>The Genome Sequence of Anncaliia algerae insect isolate PRA339.</title>
        <authorList>
            <consortium name="The Broad Institute Genome Sequencing Platform"/>
            <consortium name="The Broad Institute Genome Sequencing Center for Infectious Disease"/>
            <person name="Cuomo C."/>
            <person name="Becnel J."/>
            <person name="Sanscrainte N."/>
            <person name="Walker B."/>
            <person name="Young S.K."/>
            <person name="Zeng Q."/>
            <person name="Gargeya S."/>
            <person name="Fitzgerald M."/>
            <person name="Haas B."/>
            <person name="Abouelleil A."/>
            <person name="Alvarado L."/>
            <person name="Arachchi H.M."/>
            <person name="Berlin A.M."/>
            <person name="Chapman S.B."/>
            <person name="Dewar J."/>
            <person name="Goldberg J."/>
            <person name="Griggs A."/>
            <person name="Gujja S."/>
            <person name="Hansen M."/>
            <person name="Howarth C."/>
            <person name="Imamovic A."/>
            <person name="Larimer J."/>
            <person name="McCowan C."/>
            <person name="Murphy C."/>
            <person name="Neiman D."/>
            <person name="Pearson M."/>
            <person name="Priest M."/>
            <person name="Roberts A."/>
            <person name="Saif S."/>
            <person name="Shea T."/>
            <person name="Sisk P."/>
            <person name="Sykes S."/>
            <person name="Wortman J."/>
            <person name="Nusbaum C."/>
            <person name="Birren B."/>
        </authorList>
    </citation>
    <scope>NUCLEOTIDE SEQUENCE [LARGE SCALE GENOMIC DNA]</scope>
    <source>
        <strain evidence="12 13">PRA339</strain>
    </source>
</reference>
<dbReference type="GO" id="GO:0017101">
    <property type="term" value="C:aminoacyl-tRNA synthetase multienzyme complex"/>
    <property type="evidence" value="ECO:0007669"/>
    <property type="project" value="TreeGrafter"/>
</dbReference>
<dbReference type="InterPro" id="IPR045864">
    <property type="entry name" value="aa-tRNA-synth_II/BPL/LPL"/>
</dbReference>
<keyword evidence="7" id="KW-0067">ATP-binding</keyword>
<dbReference type="InterPro" id="IPR004364">
    <property type="entry name" value="Aa-tRNA-synt_II"/>
</dbReference>
<evidence type="ECO:0000256" key="9">
    <source>
        <dbReference type="ARBA" id="ARBA00023146"/>
    </source>
</evidence>
<evidence type="ECO:0000256" key="8">
    <source>
        <dbReference type="ARBA" id="ARBA00022917"/>
    </source>
</evidence>
<dbReference type="GO" id="GO:0003723">
    <property type="term" value="F:RNA binding"/>
    <property type="evidence" value="ECO:0007669"/>
    <property type="project" value="TreeGrafter"/>
</dbReference>
<protein>
    <recommendedName>
        <fullName evidence="3">aspartate--tRNA ligase</fullName>
        <ecNumber evidence="3">6.1.1.12</ecNumber>
    </recommendedName>
</protein>
<evidence type="ECO:0000256" key="5">
    <source>
        <dbReference type="ARBA" id="ARBA00022598"/>
    </source>
</evidence>
<evidence type="ECO:0000256" key="10">
    <source>
        <dbReference type="ARBA" id="ARBA00047904"/>
    </source>
</evidence>
<evidence type="ECO:0000256" key="2">
    <source>
        <dbReference type="ARBA" id="ARBA00005312"/>
    </source>
</evidence>
<dbReference type="InterPro" id="IPR004523">
    <property type="entry name" value="Asp-tRNA_synthase_2"/>
</dbReference>